<organism evidence="1 2">
    <name type="scientific">Funneliformis mosseae</name>
    <name type="common">Endomycorrhizal fungus</name>
    <name type="synonym">Glomus mosseae</name>
    <dbReference type="NCBI Taxonomy" id="27381"/>
    <lineage>
        <taxon>Eukaryota</taxon>
        <taxon>Fungi</taxon>
        <taxon>Fungi incertae sedis</taxon>
        <taxon>Mucoromycota</taxon>
        <taxon>Glomeromycotina</taxon>
        <taxon>Glomeromycetes</taxon>
        <taxon>Glomerales</taxon>
        <taxon>Glomeraceae</taxon>
        <taxon>Funneliformis</taxon>
    </lineage>
</organism>
<accession>A0A9N9B2J2</accession>
<dbReference type="SUPFAM" id="SSF52047">
    <property type="entry name" value="RNI-like"/>
    <property type="match status" value="1"/>
</dbReference>
<dbReference type="EMBL" id="CAJVPP010001403">
    <property type="protein sequence ID" value="CAG8553413.1"/>
    <property type="molecule type" value="Genomic_DNA"/>
</dbReference>
<gene>
    <name evidence="1" type="ORF">FMOSSE_LOCUS6586</name>
</gene>
<protein>
    <submittedName>
        <fullName evidence="1">14576_t:CDS:1</fullName>
    </submittedName>
</protein>
<proteinExistence type="predicted"/>
<dbReference type="InterPro" id="IPR032675">
    <property type="entry name" value="LRR_dom_sf"/>
</dbReference>
<dbReference type="Proteomes" id="UP000789375">
    <property type="component" value="Unassembled WGS sequence"/>
</dbReference>
<dbReference type="SUPFAM" id="SSF81383">
    <property type="entry name" value="F-box domain"/>
    <property type="match status" value="1"/>
</dbReference>
<evidence type="ECO:0000313" key="2">
    <source>
        <dbReference type="Proteomes" id="UP000789375"/>
    </source>
</evidence>
<dbReference type="Gene3D" id="3.80.10.10">
    <property type="entry name" value="Ribonuclease Inhibitor"/>
    <property type="match status" value="1"/>
</dbReference>
<comment type="caution">
    <text evidence="1">The sequence shown here is derived from an EMBL/GenBank/DDBJ whole genome shotgun (WGS) entry which is preliminary data.</text>
</comment>
<evidence type="ECO:0000313" key="1">
    <source>
        <dbReference type="EMBL" id="CAG8553413.1"/>
    </source>
</evidence>
<name>A0A9N9B2J2_FUNMO</name>
<keyword evidence="2" id="KW-1185">Reference proteome</keyword>
<dbReference type="InterPro" id="IPR036047">
    <property type="entry name" value="F-box-like_dom_sf"/>
</dbReference>
<sequence length="478" mass="55949">MSNLNFDCLVRIFENLEGDYRSLYSCAVVNKLWCQCAIPELWKNPWQIESYVLCAILKIYLSKFPRKSKELLLKNDLKIFNVHDSPTFNYISFLRILKISCLEKSIQLLLKRERISADHLPLLLREFVKEIFTKSRCIYVLHVNSTYQASEILIHAMETIPEAKTCLSTVSDFKCAKSGSGGERLYPILSTILHNIKRLYIENAKITKDLAMLINSQRKLQIINIKQYHERKPNSDENQVCSLHVKNSSSVTQLEYEAYCFSMQLLPKFENLKKLMVKFEGIEFTRDEYEPLFMTSFKKLEIFSWICSHKIYLDIFARFVLLNGQNLRHITLRARNDGNSRLLLGSITITCFNLQSYDGPIARDSVKEFSKLLETCKQLKSLRLYPTKLLIKTSSIDDLLDVITKISPTSLMELRLMDSWKMSLKPFEDFLKSREMIEKPIKFHYNPGIMNSHDFHQVCTKYQRKKILDFNMGGSYFD</sequence>
<dbReference type="AlphaFoldDB" id="A0A9N9B2J2"/>
<reference evidence="1" key="1">
    <citation type="submission" date="2021-06" db="EMBL/GenBank/DDBJ databases">
        <authorList>
            <person name="Kallberg Y."/>
            <person name="Tangrot J."/>
            <person name="Rosling A."/>
        </authorList>
    </citation>
    <scope>NUCLEOTIDE SEQUENCE</scope>
    <source>
        <strain evidence="1">87-6 pot B 2015</strain>
    </source>
</reference>